<comment type="caution">
    <text evidence="3">The sequence shown here is derived from an EMBL/GenBank/DDBJ whole genome shotgun (WGS) entry which is preliminary data.</text>
</comment>
<evidence type="ECO:0000256" key="1">
    <source>
        <dbReference type="SAM" id="MobiDB-lite"/>
    </source>
</evidence>
<dbReference type="EMBL" id="LHYE01000067">
    <property type="protein sequence ID" value="KXB05933.1"/>
    <property type="molecule type" value="Genomic_DNA"/>
</dbReference>
<protein>
    <recommendedName>
        <fullName evidence="5">Type II secretion system protein GspG C-terminal domain-containing protein</fullName>
    </recommendedName>
</protein>
<dbReference type="NCBIfam" id="TIGR02532">
    <property type="entry name" value="IV_pilin_GFxxxE"/>
    <property type="match status" value="1"/>
</dbReference>
<feature type="region of interest" description="Disordered" evidence="1">
    <location>
        <begin position="278"/>
        <end position="327"/>
    </location>
</feature>
<evidence type="ECO:0000313" key="3">
    <source>
        <dbReference type="EMBL" id="KXB05933.1"/>
    </source>
</evidence>
<feature type="compositionally biased region" description="Basic and acidic residues" evidence="1">
    <location>
        <begin position="1"/>
        <end position="24"/>
    </location>
</feature>
<keyword evidence="2" id="KW-1133">Transmembrane helix</keyword>
<dbReference type="SUPFAM" id="SSF54523">
    <property type="entry name" value="Pili subunits"/>
    <property type="match status" value="1"/>
</dbReference>
<feature type="compositionally biased region" description="Basic and acidic residues" evidence="1">
    <location>
        <begin position="279"/>
        <end position="290"/>
    </location>
</feature>
<dbReference type="AlphaFoldDB" id="A0A133VHK2"/>
<keyword evidence="2" id="KW-0812">Transmembrane</keyword>
<feature type="region of interest" description="Disordered" evidence="1">
    <location>
        <begin position="1"/>
        <end position="30"/>
    </location>
</feature>
<organism evidence="3 4">
    <name type="scientific">candidate division MSBL1 archaeon SCGC-AAA382A20</name>
    <dbReference type="NCBI Taxonomy" id="1698280"/>
    <lineage>
        <taxon>Archaea</taxon>
        <taxon>Methanobacteriati</taxon>
        <taxon>Methanobacteriota</taxon>
        <taxon>candidate division MSBL1</taxon>
    </lineage>
</organism>
<evidence type="ECO:0000256" key="2">
    <source>
        <dbReference type="SAM" id="Phobius"/>
    </source>
</evidence>
<gene>
    <name evidence="3" type="ORF">AKJ51_04480</name>
</gene>
<reference evidence="3 4" key="1">
    <citation type="journal article" date="2016" name="Sci. Rep.">
        <title>Metabolic traits of an uncultured archaeal lineage -MSBL1- from brine pools of the Red Sea.</title>
        <authorList>
            <person name="Mwirichia R."/>
            <person name="Alam I."/>
            <person name="Rashid M."/>
            <person name="Vinu M."/>
            <person name="Ba-Alawi W."/>
            <person name="Anthony Kamau A."/>
            <person name="Kamanda Ngugi D."/>
            <person name="Goker M."/>
            <person name="Klenk H.P."/>
            <person name="Bajic V."/>
            <person name="Stingl U."/>
        </authorList>
    </citation>
    <scope>NUCLEOTIDE SEQUENCE [LARGE SCALE GENOMIC DNA]</scope>
    <source>
        <strain evidence="3">SCGC-AAA382A20</strain>
    </source>
</reference>
<dbReference type="Proteomes" id="UP000070263">
    <property type="component" value="Unassembled WGS sequence"/>
</dbReference>
<name>A0A133VHK2_9EURY</name>
<sequence length="327" mass="36451">MEKKTECEGDLMRNKRPQITDKNHGRSPLGVRCEVERSTAFNFVHRKASPEETSDRLDFSSVWSSVGGMGKPAPTQVQSGNSRPELESTTQSTQVQPRSSGGGSELESPHTSLSLHFFSSSSKFSLTTRNSQPKTQNSFTLVEMMVVVLIISVLAAILVPTVQNIRKDSMIDNTKAVISQVEIMLEKKEEGDWLDNIRSGYSTSDLDYPERYYVYTDEAPNFGGNPNNEGYLGTEESELRLEQIDERNGYYVVVDTWGNPLYICQKGFNNPGLDIWSKGPDEKNNSDSGHDISGGSDPYEYNPTAAGDDDPKDHGDDIVNWTREGNW</sequence>
<feature type="compositionally biased region" description="Polar residues" evidence="1">
    <location>
        <begin position="75"/>
        <end position="99"/>
    </location>
</feature>
<evidence type="ECO:0000313" key="4">
    <source>
        <dbReference type="Proteomes" id="UP000070263"/>
    </source>
</evidence>
<dbReference type="Pfam" id="PF07963">
    <property type="entry name" value="N_methyl"/>
    <property type="match status" value="1"/>
</dbReference>
<keyword evidence="2" id="KW-0472">Membrane</keyword>
<evidence type="ECO:0008006" key="5">
    <source>
        <dbReference type="Google" id="ProtNLM"/>
    </source>
</evidence>
<proteinExistence type="predicted"/>
<dbReference type="InterPro" id="IPR012902">
    <property type="entry name" value="N_methyl_site"/>
</dbReference>
<feature type="transmembrane region" description="Helical" evidence="2">
    <location>
        <begin position="139"/>
        <end position="159"/>
    </location>
</feature>
<feature type="region of interest" description="Disordered" evidence="1">
    <location>
        <begin position="46"/>
        <end position="110"/>
    </location>
</feature>
<accession>A0A133VHK2</accession>
<dbReference type="Gene3D" id="3.30.700.10">
    <property type="entry name" value="Glycoprotein, Type 4 Pilin"/>
    <property type="match status" value="1"/>
</dbReference>
<feature type="compositionally biased region" description="Basic and acidic residues" evidence="1">
    <location>
        <begin position="48"/>
        <end position="58"/>
    </location>
</feature>
<dbReference type="InterPro" id="IPR045584">
    <property type="entry name" value="Pilin-like"/>
</dbReference>
<keyword evidence="4" id="KW-1185">Reference proteome</keyword>